<name>A0A1Y4LS89_9FIRM</name>
<dbReference type="Proteomes" id="UP000195897">
    <property type="component" value="Unassembled WGS sequence"/>
</dbReference>
<dbReference type="AlphaFoldDB" id="A0A1Y4LS89"/>
<keyword evidence="1" id="KW-0472">Membrane</keyword>
<evidence type="ECO:0000256" key="1">
    <source>
        <dbReference type="SAM" id="Phobius"/>
    </source>
</evidence>
<evidence type="ECO:0000313" key="4">
    <source>
        <dbReference type="Proteomes" id="UP000195326"/>
    </source>
</evidence>
<dbReference type="Proteomes" id="UP000195326">
    <property type="component" value="Unassembled WGS sequence"/>
</dbReference>
<organism evidence="3 4">
    <name type="scientific">Butyricicoccus pullicaecorum</name>
    <dbReference type="NCBI Taxonomy" id="501571"/>
    <lineage>
        <taxon>Bacteria</taxon>
        <taxon>Bacillati</taxon>
        <taxon>Bacillota</taxon>
        <taxon>Clostridia</taxon>
        <taxon>Eubacteriales</taxon>
        <taxon>Butyricicoccaceae</taxon>
        <taxon>Butyricicoccus</taxon>
    </lineage>
</organism>
<keyword evidence="1" id="KW-0812">Transmembrane</keyword>
<dbReference type="EMBL" id="NFKL01000006">
    <property type="protein sequence ID" value="OUP59507.1"/>
    <property type="molecule type" value="Genomic_DNA"/>
</dbReference>
<accession>A0A1Y4LS89</accession>
<dbReference type="Pfam" id="PF12822">
    <property type="entry name" value="ECF_trnsprt"/>
    <property type="match status" value="1"/>
</dbReference>
<dbReference type="GO" id="GO:0022857">
    <property type="term" value="F:transmembrane transporter activity"/>
    <property type="evidence" value="ECO:0007669"/>
    <property type="project" value="InterPro"/>
</dbReference>
<feature type="transmembrane region" description="Helical" evidence="1">
    <location>
        <begin position="167"/>
        <end position="196"/>
    </location>
</feature>
<sequence length="210" mass="21880">MQKKTNVRLLTQMALLTALMLVMAFTPLGYIPLPFMNATTMHIPVIIGACLLGPKMGGVLGGLFGITSVVRATISPNLTSFVFTPFYSFSPEFHGSWTSLIVAIVPRILIGVCAGLVFMALKKLIHNETISLAVSGFVGSMVNTIGVMGLIYLLFGEQYAAAGGTDPSLLLGVIMGVVGLNGVPEAIIAAVLTAAVSKAVLAVGRQASRA</sequence>
<reference evidence="4 5" key="1">
    <citation type="submission" date="2017-04" db="EMBL/GenBank/DDBJ databases">
        <title>Function of individual gut microbiota members based on whole genome sequencing of pure cultures obtained from chicken caecum.</title>
        <authorList>
            <person name="Medvecky M."/>
            <person name="Cejkova D."/>
            <person name="Polansky O."/>
            <person name="Karasova D."/>
            <person name="Kubasova T."/>
            <person name="Cizek A."/>
            <person name="Rychlik I."/>
        </authorList>
    </citation>
    <scope>NUCLEOTIDE SEQUENCE [LARGE SCALE GENOMIC DNA]</scope>
    <source>
        <strain evidence="4">An179</strain>
        <strain evidence="5">An180</strain>
    </source>
</reference>
<proteinExistence type="predicted"/>
<dbReference type="STRING" id="501571.GCA_900143195_02809"/>
<dbReference type="InterPro" id="IPR024529">
    <property type="entry name" value="ECF_trnsprt_substrate-spec"/>
</dbReference>
<evidence type="ECO:0000313" key="2">
    <source>
        <dbReference type="EMBL" id="OUP54587.1"/>
    </source>
</evidence>
<protein>
    <submittedName>
        <fullName evidence="3">ECF transporter S component</fullName>
    </submittedName>
</protein>
<comment type="caution">
    <text evidence="3">The sequence shown here is derived from an EMBL/GenBank/DDBJ whole genome shotgun (WGS) entry which is preliminary data.</text>
</comment>
<feature type="transmembrane region" description="Helical" evidence="1">
    <location>
        <begin position="98"/>
        <end position="121"/>
    </location>
</feature>
<dbReference type="EMBL" id="NFKK01000001">
    <property type="protein sequence ID" value="OUP54587.1"/>
    <property type="molecule type" value="Genomic_DNA"/>
</dbReference>
<gene>
    <name evidence="3" type="ORF">B5F15_05505</name>
    <name evidence="2" type="ORF">B5F17_01405</name>
</gene>
<evidence type="ECO:0000313" key="5">
    <source>
        <dbReference type="Proteomes" id="UP000195897"/>
    </source>
</evidence>
<dbReference type="RefSeq" id="WP_016148116.1">
    <property type="nucleotide sequence ID" value="NZ_CABKSA010000002.1"/>
</dbReference>
<keyword evidence="1" id="KW-1133">Transmembrane helix</keyword>
<feature type="transmembrane region" description="Helical" evidence="1">
    <location>
        <begin position="133"/>
        <end position="155"/>
    </location>
</feature>
<dbReference type="Gene3D" id="1.10.1760.20">
    <property type="match status" value="1"/>
</dbReference>
<evidence type="ECO:0000313" key="3">
    <source>
        <dbReference type="EMBL" id="OUP59507.1"/>
    </source>
</evidence>
<reference evidence="3" key="2">
    <citation type="journal article" date="2018" name="BMC Genomics">
        <title>Whole genome sequencing and function prediction of 133 gut anaerobes isolated from chicken caecum in pure cultures.</title>
        <authorList>
            <person name="Medvecky M."/>
            <person name="Cejkova D."/>
            <person name="Polansky O."/>
            <person name="Karasova D."/>
            <person name="Kubasova T."/>
            <person name="Cizek A."/>
            <person name="Rychlik I."/>
        </authorList>
    </citation>
    <scope>NUCLEOTIDE SEQUENCE</scope>
    <source>
        <strain evidence="3">An179</strain>
        <strain evidence="2">An180</strain>
    </source>
</reference>